<dbReference type="Proteomes" id="UP001165085">
    <property type="component" value="Unassembled WGS sequence"/>
</dbReference>
<dbReference type="InterPro" id="IPR036188">
    <property type="entry name" value="FAD/NAD-bd_sf"/>
</dbReference>
<evidence type="ECO:0000256" key="5">
    <source>
        <dbReference type="ARBA" id="ARBA00023002"/>
    </source>
</evidence>
<dbReference type="AlphaFoldDB" id="A0A9W7A937"/>
<keyword evidence="8" id="KW-1185">Reference proteome</keyword>
<reference evidence="8" key="1">
    <citation type="journal article" date="2023" name="Commun. Biol.">
        <title>Genome analysis of Parmales, the sister group of diatoms, reveals the evolutionary specialization of diatoms from phago-mixotrophs to photoautotrophs.</title>
        <authorList>
            <person name="Ban H."/>
            <person name="Sato S."/>
            <person name="Yoshikawa S."/>
            <person name="Yamada K."/>
            <person name="Nakamura Y."/>
            <person name="Ichinomiya M."/>
            <person name="Sato N."/>
            <person name="Blanc-Mathieu R."/>
            <person name="Endo H."/>
            <person name="Kuwata A."/>
            <person name="Ogata H."/>
        </authorList>
    </citation>
    <scope>NUCLEOTIDE SEQUENCE [LARGE SCALE GENOMIC DNA]</scope>
    <source>
        <strain evidence="8">NIES 3701</strain>
    </source>
</reference>
<dbReference type="GO" id="GO:0050660">
    <property type="term" value="F:flavin adenine dinucleotide binding"/>
    <property type="evidence" value="ECO:0007669"/>
    <property type="project" value="InterPro"/>
</dbReference>
<keyword evidence="3" id="KW-0285">Flavoprotein</keyword>
<comment type="caution">
    <text evidence="7">The sequence shown here is derived from an EMBL/GenBank/DDBJ whole genome shotgun (WGS) entry which is preliminary data.</text>
</comment>
<name>A0A9W7A937_9STRA</name>
<dbReference type="PANTHER" id="PTHR10961">
    <property type="entry name" value="PEROXISOMAL SARCOSINE OXIDASE"/>
    <property type="match status" value="1"/>
</dbReference>
<evidence type="ECO:0000259" key="6">
    <source>
        <dbReference type="Pfam" id="PF01266"/>
    </source>
</evidence>
<evidence type="ECO:0000256" key="1">
    <source>
        <dbReference type="ARBA" id="ARBA00001974"/>
    </source>
</evidence>
<dbReference type="GO" id="GO:0008115">
    <property type="term" value="F:sarcosine oxidase activity"/>
    <property type="evidence" value="ECO:0007669"/>
    <property type="project" value="TreeGrafter"/>
</dbReference>
<keyword evidence="4" id="KW-0274">FAD</keyword>
<keyword evidence="5" id="KW-0560">Oxidoreductase</keyword>
<dbReference type="EMBL" id="BRXY01000103">
    <property type="protein sequence ID" value="GMH65685.1"/>
    <property type="molecule type" value="Genomic_DNA"/>
</dbReference>
<dbReference type="SUPFAM" id="SSF51905">
    <property type="entry name" value="FAD/NAD(P)-binding domain"/>
    <property type="match status" value="1"/>
</dbReference>
<comment type="cofactor">
    <cofactor evidence="1">
        <name>FAD</name>
        <dbReference type="ChEBI" id="CHEBI:57692"/>
    </cofactor>
</comment>
<evidence type="ECO:0000256" key="3">
    <source>
        <dbReference type="ARBA" id="ARBA00022630"/>
    </source>
</evidence>
<evidence type="ECO:0000313" key="8">
    <source>
        <dbReference type="Proteomes" id="UP001165085"/>
    </source>
</evidence>
<dbReference type="SUPFAM" id="SSF54373">
    <property type="entry name" value="FAD-linked reductases, C-terminal domain"/>
    <property type="match status" value="1"/>
</dbReference>
<proteinExistence type="inferred from homology"/>
<dbReference type="InterPro" id="IPR045170">
    <property type="entry name" value="MTOX"/>
</dbReference>
<comment type="similarity">
    <text evidence="2">Belongs to the MSOX/MTOX family.</text>
</comment>
<accession>A0A9W7A937</accession>
<dbReference type="Gene3D" id="3.50.50.60">
    <property type="entry name" value="FAD/NAD(P)-binding domain"/>
    <property type="match status" value="1"/>
</dbReference>
<evidence type="ECO:0000256" key="2">
    <source>
        <dbReference type="ARBA" id="ARBA00010989"/>
    </source>
</evidence>
<dbReference type="PANTHER" id="PTHR10961:SF7">
    <property type="entry name" value="FAD DEPENDENT OXIDOREDUCTASE DOMAIN-CONTAINING PROTEIN"/>
    <property type="match status" value="1"/>
</dbReference>
<feature type="domain" description="FAD dependent oxidoreductase" evidence="6">
    <location>
        <begin position="9"/>
        <end position="385"/>
    </location>
</feature>
<dbReference type="OrthoDB" id="424974at2759"/>
<evidence type="ECO:0000313" key="7">
    <source>
        <dbReference type="EMBL" id="GMH65685.1"/>
    </source>
</evidence>
<dbReference type="Gene3D" id="3.30.9.10">
    <property type="entry name" value="D-Amino Acid Oxidase, subunit A, domain 2"/>
    <property type="match status" value="1"/>
</dbReference>
<dbReference type="Pfam" id="PF01266">
    <property type="entry name" value="DAO"/>
    <property type="match status" value="1"/>
</dbReference>
<sequence length="415" mass="45413">MSEPRKAYDAIVVGVGAHGSSILDTLARRGLKVLGIEKYSIAHANGSSHGNSRIFRTAYIEDPRYVPLLKRSLELWHELQDYRNNAADLTPATVINMTGGLMIGDPNSGVVQGTLASVQRHNLEHKLMTAEEIRSTWGGVFAVRDNEVGILDQSSGYIVPEAAIETMVHRAVAHGADLKTDTTVASWREEADQFVVTTDTGETFTAKKGILSVGAWANEVYGMNDVLHVERRVLHWFKPLEPQTIQSFSSIPVWIWQYDYGSGKQGSAIYGFPHQPNYPHSEGVKVARHGLGEVGTGGTRDNVKTEPNTLDRDVEEGEINLMRKILKPLLPGLAGDSIGTEVCMYTMTPNEDFLIDSKNSVVYVSPCSGHGFKMASVIGEIVADLVTSGRTVFDVSFMSIEEIRRGAGAKWKQAG</sequence>
<dbReference type="InterPro" id="IPR006076">
    <property type="entry name" value="FAD-dep_OxRdtase"/>
</dbReference>
<protein>
    <recommendedName>
        <fullName evidence="6">FAD dependent oxidoreductase domain-containing protein</fullName>
    </recommendedName>
</protein>
<organism evidence="7 8">
    <name type="scientific">Triparma strigata</name>
    <dbReference type="NCBI Taxonomy" id="1606541"/>
    <lineage>
        <taxon>Eukaryota</taxon>
        <taxon>Sar</taxon>
        <taxon>Stramenopiles</taxon>
        <taxon>Ochrophyta</taxon>
        <taxon>Bolidophyceae</taxon>
        <taxon>Parmales</taxon>
        <taxon>Triparmaceae</taxon>
        <taxon>Triparma</taxon>
    </lineage>
</organism>
<dbReference type="NCBIfam" id="NF008425">
    <property type="entry name" value="PRK11259.1"/>
    <property type="match status" value="1"/>
</dbReference>
<gene>
    <name evidence="7" type="ORF">TrST_g189</name>
</gene>
<evidence type="ECO:0000256" key="4">
    <source>
        <dbReference type="ARBA" id="ARBA00022827"/>
    </source>
</evidence>